<dbReference type="EMBL" id="VSRR010000560">
    <property type="protein sequence ID" value="MPC17124.1"/>
    <property type="molecule type" value="Genomic_DNA"/>
</dbReference>
<accession>A0A5B7D781</accession>
<organism evidence="1 2">
    <name type="scientific">Portunus trituberculatus</name>
    <name type="common">Swimming crab</name>
    <name type="synonym">Neptunus trituberculatus</name>
    <dbReference type="NCBI Taxonomy" id="210409"/>
    <lineage>
        <taxon>Eukaryota</taxon>
        <taxon>Metazoa</taxon>
        <taxon>Ecdysozoa</taxon>
        <taxon>Arthropoda</taxon>
        <taxon>Crustacea</taxon>
        <taxon>Multicrustacea</taxon>
        <taxon>Malacostraca</taxon>
        <taxon>Eumalacostraca</taxon>
        <taxon>Eucarida</taxon>
        <taxon>Decapoda</taxon>
        <taxon>Pleocyemata</taxon>
        <taxon>Brachyura</taxon>
        <taxon>Eubrachyura</taxon>
        <taxon>Portunoidea</taxon>
        <taxon>Portunidae</taxon>
        <taxon>Portuninae</taxon>
        <taxon>Portunus</taxon>
    </lineage>
</organism>
<reference evidence="1 2" key="1">
    <citation type="submission" date="2019-05" db="EMBL/GenBank/DDBJ databases">
        <title>Another draft genome of Portunus trituberculatus and its Hox gene families provides insights of decapod evolution.</title>
        <authorList>
            <person name="Jeong J.-H."/>
            <person name="Song I."/>
            <person name="Kim S."/>
            <person name="Choi T."/>
            <person name="Kim D."/>
            <person name="Ryu S."/>
            <person name="Kim W."/>
        </authorList>
    </citation>
    <scope>NUCLEOTIDE SEQUENCE [LARGE SCALE GENOMIC DNA]</scope>
    <source>
        <tissue evidence="1">Muscle</tissue>
    </source>
</reference>
<sequence length="120" mass="13500">MILPKAVTIQSKKIHEGLWRGVFHQLNPVMQRRLKTTHSSTTEGSYTTYSAAQKIRPWMLQYPITQVMAQDSMNIRDTTTVPEGCCNTEEHGVYAARCCNNQQHKRCAVVLLEHPGASSG</sequence>
<dbReference type="Proteomes" id="UP000324222">
    <property type="component" value="Unassembled WGS sequence"/>
</dbReference>
<proteinExistence type="predicted"/>
<evidence type="ECO:0000313" key="2">
    <source>
        <dbReference type="Proteomes" id="UP000324222"/>
    </source>
</evidence>
<gene>
    <name evidence="1" type="ORF">E2C01_009971</name>
</gene>
<name>A0A5B7D781_PORTR</name>
<dbReference type="AlphaFoldDB" id="A0A5B7D781"/>
<evidence type="ECO:0000313" key="1">
    <source>
        <dbReference type="EMBL" id="MPC17124.1"/>
    </source>
</evidence>
<keyword evidence="2" id="KW-1185">Reference proteome</keyword>
<comment type="caution">
    <text evidence="1">The sequence shown here is derived from an EMBL/GenBank/DDBJ whole genome shotgun (WGS) entry which is preliminary data.</text>
</comment>
<protein>
    <submittedName>
        <fullName evidence="1">Uncharacterized protein</fullName>
    </submittedName>
</protein>